<dbReference type="GO" id="GO:0016787">
    <property type="term" value="F:hydrolase activity"/>
    <property type="evidence" value="ECO:0007669"/>
    <property type="project" value="UniProtKB-KW"/>
</dbReference>
<evidence type="ECO:0000256" key="1">
    <source>
        <dbReference type="ARBA" id="ARBA00007169"/>
    </source>
</evidence>
<dbReference type="SUPFAM" id="SSF53474">
    <property type="entry name" value="alpha/beta-Hydrolases"/>
    <property type="match status" value="1"/>
</dbReference>
<evidence type="ECO:0000313" key="3">
    <source>
        <dbReference type="EMBL" id="SDY37496.1"/>
    </source>
</evidence>
<evidence type="ECO:0000313" key="4">
    <source>
        <dbReference type="Proteomes" id="UP000183918"/>
    </source>
</evidence>
<dbReference type="InterPro" id="IPR012223">
    <property type="entry name" value="TEII"/>
</dbReference>
<dbReference type="GO" id="GO:0008610">
    <property type="term" value="P:lipid biosynthetic process"/>
    <property type="evidence" value="ECO:0007669"/>
    <property type="project" value="TreeGrafter"/>
</dbReference>
<feature type="domain" description="Thioesterase" evidence="2">
    <location>
        <begin position="21"/>
        <end position="242"/>
    </location>
</feature>
<dbReference type="PANTHER" id="PTHR11487">
    <property type="entry name" value="THIOESTERASE"/>
    <property type="match status" value="1"/>
</dbReference>
<dbReference type="Proteomes" id="UP000183918">
    <property type="component" value="Unassembled WGS sequence"/>
</dbReference>
<organism evidence="3 4">
    <name type="scientific">Lachnobacterium bovis DSM 14045</name>
    <dbReference type="NCBI Taxonomy" id="1122142"/>
    <lineage>
        <taxon>Bacteria</taxon>
        <taxon>Bacillati</taxon>
        <taxon>Bacillota</taxon>
        <taxon>Clostridia</taxon>
        <taxon>Lachnospirales</taxon>
        <taxon>Lachnospiraceae</taxon>
        <taxon>Lachnobacterium</taxon>
    </lineage>
</organism>
<dbReference type="RefSeq" id="WP_074717480.1">
    <property type="nucleotide sequence ID" value="NZ_FNPG01000015.1"/>
</dbReference>
<dbReference type="EMBL" id="FNPG01000015">
    <property type="protein sequence ID" value="SDY37496.1"/>
    <property type="molecule type" value="Genomic_DNA"/>
</dbReference>
<dbReference type="STRING" id="1122142.SAMN02910414_01420"/>
<sequence>MEKIVNKWIAHESNIDKKINLFCFPHAGGCAANYAKFGKEIENMSIMPVQYPMREKRIREKMSKSIQELAQDFVNESIDIINEKEFCLLGHCSGSIVAYEVAKYMKKQYGIEPKVLFVSSCYAPKDYTVPKLSDLNDEELLKMIKETGFVSLELLENPIMFEYFKNIARADFLLQENYVCSNNFVLQTPIVAMYGLDDNNILNREYIDNWKKYTSSLFSTEVFEGNHFYLESKIKEVGVVIEKYLKMELENE</sequence>
<reference evidence="3 4" key="1">
    <citation type="submission" date="2016-10" db="EMBL/GenBank/DDBJ databases">
        <authorList>
            <person name="de Groot N.N."/>
        </authorList>
    </citation>
    <scope>NUCLEOTIDE SEQUENCE [LARGE SCALE GENOMIC DNA]</scope>
    <source>
        <strain evidence="3 4">DSM 14045</strain>
    </source>
</reference>
<dbReference type="InterPro" id="IPR029058">
    <property type="entry name" value="AB_hydrolase_fold"/>
</dbReference>
<proteinExistence type="inferred from homology"/>
<dbReference type="AlphaFoldDB" id="A0A1H3JC44"/>
<gene>
    <name evidence="3" type="ORF">SAMN02910414_01420</name>
</gene>
<keyword evidence="4" id="KW-1185">Reference proteome</keyword>
<dbReference type="Pfam" id="PF00975">
    <property type="entry name" value="Thioesterase"/>
    <property type="match status" value="1"/>
</dbReference>
<dbReference type="OrthoDB" id="2213423at2"/>
<comment type="similarity">
    <text evidence="1">Belongs to the thioesterase family.</text>
</comment>
<dbReference type="PANTHER" id="PTHR11487:SF0">
    <property type="entry name" value="S-ACYL FATTY ACID SYNTHASE THIOESTERASE, MEDIUM CHAIN"/>
    <property type="match status" value="1"/>
</dbReference>
<protein>
    <submittedName>
        <fullName evidence="3">Medium-chain acyl-[acyl-carrier-protein] hydrolase</fullName>
    </submittedName>
</protein>
<dbReference type="InterPro" id="IPR001031">
    <property type="entry name" value="Thioesterase"/>
</dbReference>
<name>A0A1H3JC44_9FIRM</name>
<keyword evidence="3" id="KW-0378">Hydrolase</keyword>
<accession>A0A1H3JC44</accession>
<evidence type="ECO:0000259" key="2">
    <source>
        <dbReference type="Pfam" id="PF00975"/>
    </source>
</evidence>
<dbReference type="Gene3D" id="3.40.50.1820">
    <property type="entry name" value="alpha/beta hydrolase"/>
    <property type="match status" value="1"/>
</dbReference>